<keyword evidence="1" id="KW-0805">Transcription regulation</keyword>
<dbReference type="SMART" id="SM00347">
    <property type="entry name" value="HTH_MARR"/>
    <property type="match status" value="1"/>
</dbReference>
<dbReference type="PROSITE" id="PS50995">
    <property type="entry name" value="HTH_MARR_2"/>
    <property type="match status" value="1"/>
</dbReference>
<keyword evidence="6" id="KW-1185">Reference proteome</keyword>
<evidence type="ECO:0000313" key="5">
    <source>
        <dbReference type="EMBL" id="MFH8252633.1"/>
    </source>
</evidence>
<proteinExistence type="predicted"/>
<keyword evidence="2" id="KW-0238">DNA-binding</keyword>
<dbReference type="InterPro" id="IPR023187">
    <property type="entry name" value="Tscrpt_reg_MarR-type_CS"/>
</dbReference>
<dbReference type="InterPro" id="IPR039422">
    <property type="entry name" value="MarR/SlyA-like"/>
</dbReference>
<gene>
    <name evidence="5" type="ORF">ACH3VR_19860</name>
</gene>
<evidence type="ECO:0000256" key="3">
    <source>
        <dbReference type="ARBA" id="ARBA00023163"/>
    </source>
</evidence>
<dbReference type="PANTHER" id="PTHR33164:SF43">
    <property type="entry name" value="HTH-TYPE TRANSCRIPTIONAL REPRESSOR YETL"/>
    <property type="match status" value="1"/>
</dbReference>
<dbReference type="SUPFAM" id="SSF46785">
    <property type="entry name" value="Winged helix' DNA-binding domain"/>
    <property type="match status" value="1"/>
</dbReference>
<dbReference type="InterPro" id="IPR036390">
    <property type="entry name" value="WH_DNA-bd_sf"/>
</dbReference>
<evidence type="ECO:0000313" key="6">
    <source>
        <dbReference type="Proteomes" id="UP001610861"/>
    </source>
</evidence>
<feature type="domain" description="HTH marR-type" evidence="4">
    <location>
        <begin position="6"/>
        <end position="138"/>
    </location>
</feature>
<protein>
    <submittedName>
        <fullName evidence="5">MarR family winged helix-turn-helix transcriptional regulator</fullName>
    </submittedName>
</protein>
<dbReference type="InterPro" id="IPR036388">
    <property type="entry name" value="WH-like_DNA-bd_sf"/>
</dbReference>
<sequence>MTELDAARLSALVSPLRRTLLGAARAAERLPDIPDAQVEVIRALPRGAAHSPGELAALLGLSRSAVSNLLAAMEKRGLVTRRAKTGDRRQVEVVATPTAHGLFDRFDAASVALVGAAAADLDPADRDVLAAAIPALERLRDALAARRRPETSPIPDHATETE</sequence>
<dbReference type="EMBL" id="JBIQWL010000011">
    <property type="protein sequence ID" value="MFH8252633.1"/>
    <property type="molecule type" value="Genomic_DNA"/>
</dbReference>
<evidence type="ECO:0000259" key="4">
    <source>
        <dbReference type="PROSITE" id="PS50995"/>
    </source>
</evidence>
<evidence type="ECO:0000256" key="2">
    <source>
        <dbReference type="ARBA" id="ARBA00023125"/>
    </source>
</evidence>
<dbReference type="Pfam" id="PF12802">
    <property type="entry name" value="MarR_2"/>
    <property type="match status" value="1"/>
</dbReference>
<dbReference type="PROSITE" id="PS01117">
    <property type="entry name" value="HTH_MARR_1"/>
    <property type="match status" value="1"/>
</dbReference>
<keyword evidence="3" id="KW-0804">Transcription</keyword>
<dbReference type="PANTHER" id="PTHR33164">
    <property type="entry name" value="TRANSCRIPTIONAL REGULATOR, MARR FAMILY"/>
    <property type="match status" value="1"/>
</dbReference>
<reference evidence="5 6" key="1">
    <citation type="submission" date="2024-09" db="EMBL/GenBank/DDBJ databases">
        <authorList>
            <person name="Pan X."/>
        </authorList>
    </citation>
    <scope>NUCLEOTIDE SEQUENCE [LARGE SCALE GENOMIC DNA]</scope>
    <source>
        <strain evidence="5 6">B2969</strain>
    </source>
</reference>
<dbReference type="PRINTS" id="PR00598">
    <property type="entry name" value="HTHMARR"/>
</dbReference>
<dbReference type="Proteomes" id="UP001610861">
    <property type="component" value="Unassembled WGS sequence"/>
</dbReference>
<name>A0ABW7QE35_9MICO</name>
<organism evidence="5 6">
    <name type="scientific">Microbacterium alkaliflavum</name>
    <dbReference type="NCBI Taxonomy" id="3248839"/>
    <lineage>
        <taxon>Bacteria</taxon>
        <taxon>Bacillati</taxon>
        <taxon>Actinomycetota</taxon>
        <taxon>Actinomycetes</taxon>
        <taxon>Micrococcales</taxon>
        <taxon>Microbacteriaceae</taxon>
        <taxon>Microbacterium</taxon>
    </lineage>
</organism>
<dbReference type="Gene3D" id="1.10.10.10">
    <property type="entry name" value="Winged helix-like DNA-binding domain superfamily/Winged helix DNA-binding domain"/>
    <property type="match status" value="1"/>
</dbReference>
<dbReference type="RefSeq" id="WP_397558063.1">
    <property type="nucleotide sequence ID" value="NZ_JBIQWL010000011.1"/>
</dbReference>
<comment type="caution">
    <text evidence="5">The sequence shown here is derived from an EMBL/GenBank/DDBJ whole genome shotgun (WGS) entry which is preliminary data.</text>
</comment>
<evidence type="ECO:0000256" key="1">
    <source>
        <dbReference type="ARBA" id="ARBA00023015"/>
    </source>
</evidence>
<dbReference type="InterPro" id="IPR000835">
    <property type="entry name" value="HTH_MarR-typ"/>
</dbReference>
<accession>A0ABW7QE35</accession>